<dbReference type="EMBL" id="JAAMOW010000002">
    <property type="protein sequence ID" value="NGY03891.1"/>
    <property type="molecule type" value="Genomic_DNA"/>
</dbReference>
<accession>A0A6M2BNV6</accession>
<evidence type="ECO:0000313" key="2">
    <source>
        <dbReference type="Proteomes" id="UP000472676"/>
    </source>
</evidence>
<evidence type="ECO:0000313" key="1">
    <source>
        <dbReference type="EMBL" id="NGY03891.1"/>
    </source>
</evidence>
<dbReference type="RefSeq" id="WP_166252086.1">
    <property type="nucleotide sequence ID" value="NZ_JAAMOW010000002.1"/>
</dbReference>
<reference evidence="1 2" key="1">
    <citation type="journal article" date="2014" name="Int. J. Syst. Evol. Microbiol.">
        <title>Solimonas terrae sp. nov., isolated from soil.</title>
        <authorList>
            <person name="Kim S.J."/>
            <person name="Moon J.Y."/>
            <person name="Weon H.Y."/>
            <person name="Ahn J.H."/>
            <person name="Chen W.M."/>
            <person name="Kwon S.W."/>
        </authorList>
    </citation>
    <scope>NUCLEOTIDE SEQUENCE [LARGE SCALE GENOMIC DNA]</scope>
    <source>
        <strain evidence="1 2">KIS83-12</strain>
    </source>
</reference>
<sequence>MKEPTAAVAPARPASQWPIGIRLRFHPRASLQAQHRALRGKPVLVLSKLKLMGPSHGQYSWRQQVLVLSTGKLGWARPEQLDLPIDDLDDGIF</sequence>
<dbReference type="AlphaFoldDB" id="A0A6M2BNV6"/>
<protein>
    <submittedName>
        <fullName evidence="1">Uncharacterized protein</fullName>
    </submittedName>
</protein>
<name>A0A6M2BNV6_9GAMM</name>
<gene>
    <name evidence="1" type="ORF">G7Y85_03885</name>
</gene>
<proteinExistence type="predicted"/>
<dbReference type="Proteomes" id="UP000472676">
    <property type="component" value="Unassembled WGS sequence"/>
</dbReference>
<comment type="caution">
    <text evidence="1">The sequence shown here is derived from an EMBL/GenBank/DDBJ whole genome shotgun (WGS) entry which is preliminary data.</text>
</comment>
<organism evidence="1 2">
    <name type="scientific">Solimonas terrae</name>
    <dbReference type="NCBI Taxonomy" id="1396819"/>
    <lineage>
        <taxon>Bacteria</taxon>
        <taxon>Pseudomonadati</taxon>
        <taxon>Pseudomonadota</taxon>
        <taxon>Gammaproteobacteria</taxon>
        <taxon>Nevskiales</taxon>
        <taxon>Nevskiaceae</taxon>
        <taxon>Solimonas</taxon>
    </lineage>
</organism>
<keyword evidence="2" id="KW-1185">Reference proteome</keyword>